<dbReference type="Proteomes" id="UP000298438">
    <property type="component" value="Unassembled WGS sequence"/>
</dbReference>
<keyword evidence="3" id="KW-1185">Reference proteome</keyword>
<sequence length="150" mass="16069">MRIRLLAVTLLCLASGTASATAEPSTLKQRSLGIRAEEAQRRTAEAAVHQKEQADRNHLAALRTQIRIGVKACGQDDIRVGGVLPDGSEDAGHIRVNFTVYCPGNIGVRGADNDFQGDGYSCVGSDMVQVRIPCEAKQARVVLDSVSRPK</sequence>
<accession>A0A4Y9SC09</accession>
<feature type="signal peptide" evidence="1">
    <location>
        <begin position="1"/>
        <end position="20"/>
    </location>
</feature>
<proteinExistence type="predicted"/>
<dbReference type="RefSeq" id="WP_135207294.1">
    <property type="nucleotide sequence ID" value="NZ_SPVF01000141.1"/>
</dbReference>
<reference evidence="2 3" key="1">
    <citation type="submission" date="2019-03" db="EMBL/GenBank/DDBJ databases">
        <title>Draft Genome Sequence of Massilia arenosa sp. nov., a Novel Massilia Species Isolated from a Sandy-loam Maize Soil.</title>
        <authorList>
            <person name="Raths R."/>
            <person name="Peta V."/>
            <person name="Bucking H."/>
        </authorList>
    </citation>
    <scope>NUCLEOTIDE SEQUENCE [LARGE SCALE GENOMIC DNA]</scope>
    <source>
        <strain evidence="2 3">MC02</strain>
    </source>
</reference>
<dbReference type="AlphaFoldDB" id="A0A4Y9SC09"/>
<feature type="chain" id="PRO_5021315333" evidence="1">
    <location>
        <begin position="21"/>
        <end position="150"/>
    </location>
</feature>
<evidence type="ECO:0000256" key="1">
    <source>
        <dbReference type="SAM" id="SignalP"/>
    </source>
</evidence>
<protein>
    <submittedName>
        <fullName evidence="2">Uncharacterized protein</fullName>
    </submittedName>
</protein>
<name>A0A4Y9SC09_9BURK</name>
<evidence type="ECO:0000313" key="3">
    <source>
        <dbReference type="Proteomes" id="UP000298438"/>
    </source>
</evidence>
<dbReference type="EMBL" id="SPVF01000141">
    <property type="protein sequence ID" value="TFW19818.1"/>
    <property type="molecule type" value="Genomic_DNA"/>
</dbReference>
<organism evidence="2 3">
    <name type="scientific">Zemynaea arenosa</name>
    <dbReference type="NCBI Taxonomy" id="2561931"/>
    <lineage>
        <taxon>Bacteria</taxon>
        <taxon>Pseudomonadati</taxon>
        <taxon>Pseudomonadota</taxon>
        <taxon>Betaproteobacteria</taxon>
        <taxon>Burkholderiales</taxon>
        <taxon>Oxalobacteraceae</taxon>
        <taxon>Telluria group</taxon>
        <taxon>Zemynaea</taxon>
    </lineage>
</organism>
<evidence type="ECO:0000313" key="2">
    <source>
        <dbReference type="EMBL" id="TFW19818.1"/>
    </source>
</evidence>
<comment type="caution">
    <text evidence="2">The sequence shown here is derived from an EMBL/GenBank/DDBJ whole genome shotgun (WGS) entry which is preliminary data.</text>
</comment>
<gene>
    <name evidence="2" type="ORF">E4L96_11145</name>
</gene>
<keyword evidence="1" id="KW-0732">Signal</keyword>